<reference evidence="2" key="1">
    <citation type="submission" date="2025-08" db="UniProtKB">
        <authorList>
            <consortium name="Ensembl"/>
        </authorList>
    </citation>
    <scope>IDENTIFICATION</scope>
</reference>
<keyword evidence="1" id="KW-0812">Transmembrane</keyword>
<name>A0A663M671_ATHCN</name>
<dbReference type="Proteomes" id="UP000472269">
    <property type="component" value="Unplaced"/>
</dbReference>
<sequence length="101" mass="11620">KAWPTGLEQRGESWVKGLKLISSFLGKDMFLPRPESLLASGPGAEPFYWALWLAWWREAFFSVNQLAVFLCISFVLFTVIAVYCCYHCYNCFSDCSITLLY</sequence>
<reference evidence="2" key="2">
    <citation type="submission" date="2025-09" db="UniProtKB">
        <authorList>
            <consortium name="Ensembl"/>
        </authorList>
    </citation>
    <scope>IDENTIFICATION</scope>
</reference>
<dbReference type="AlphaFoldDB" id="A0A663M671"/>
<accession>A0A663M671</accession>
<dbReference type="Ensembl" id="ENSACUT00000007398.1">
    <property type="protein sequence ID" value="ENSACUP00000006918.1"/>
    <property type="gene ID" value="ENSACUG00000004755.1"/>
</dbReference>
<feature type="transmembrane region" description="Helical" evidence="1">
    <location>
        <begin position="66"/>
        <end position="83"/>
    </location>
</feature>
<protein>
    <submittedName>
        <fullName evidence="2">Uncharacterized protein</fullName>
    </submittedName>
</protein>
<keyword evidence="1" id="KW-1133">Transmembrane helix</keyword>
<evidence type="ECO:0000313" key="3">
    <source>
        <dbReference type="Proteomes" id="UP000472269"/>
    </source>
</evidence>
<keyword evidence="3" id="KW-1185">Reference proteome</keyword>
<organism evidence="2 3">
    <name type="scientific">Athene cunicularia</name>
    <name type="common">Burrowing owl</name>
    <name type="synonym">Speotyto cunicularia</name>
    <dbReference type="NCBI Taxonomy" id="194338"/>
    <lineage>
        <taxon>Eukaryota</taxon>
        <taxon>Metazoa</taxon>
        <taxon>Chordata</taxon>
        <taxon>Craniata</taxon>
        <taxon>Vertebrata</taxon>
        <taxon>Euteleostomi</taxon>
        <taxon>Archelosauria</taxon>
        <taxon>Archosauria</taxon>
        <taxon>Dinosauria</taxon>
        <taxon>Saurischia</taxon>
        <taxon>Theropoda</taxon>
        <taxon>Coelurosauria</taxon>
        <taxon>Aves</taxon>
        <taxon>Neognathae</taxon>
        <taxon>Neoaves</taxon>
        <taxon>Telluraves</taxon>
        <taxon>Strigiformes</taxon>
        <taxon>Strigidae</taxon>
        <taxon>Athene</taxon>
    </lineage>
</organism>
<evidence type="ECO:0000313" key="2">
    <source>
        <dbReference type="Ensembl" id="ENSACUP00000006918.1"/>
    </source>
</evidence>
<keyword evidence="1" id="KW-0472">Membrane</keyword>
<evidence type="ECO:0000256" key="1">
    <source>
        <dbReference type="SAM" id="Phobius"/>
    </source>
</evidence>
<proteinExistence type="predicted"/>